<name>A0A7W1XAG4_9BACL</name>
<feature type="domain" description="EthD" evidence="1">
    <location>
        <begin position="11"/>
        <end position="85"/>
    </location>
</feature>
<comment type="caution">
    <text evidence="2">The sequence shown here is derived from an EMBL/GenBank/DDBJ whole genome shotgun (WGS) entry which is preliminary data.</text>
</comment>
<dbReference type="OrthoDB" id="2991064at2"/>
<accession>A0A7W1XAG4</accession>
<dbReference type="SUPFAM" id="SSF54909">
    <property type="entry name" value="Dimeric alpha+beta barrel"/>
    <property type="match status" value="1"/>
</dbReference>
<dbReference type="InterPro" id="IPR011008">
    <property type="entry name" value="Dimeric_a/b-barrel"/>
</dbReference>
<reference evidence="2 3" key="1">
    <citation type="submission" date="2020-07" db="EMBL/GenBank/DDBJ databases">
        <authorList>
            <person name="Feng H."/>
        </authorList>
    </citation>
    <scope>NUCLEOTIDE SEQUENCE [LARGE SCALE GENOMIC DNA]</scope>
    <source>
        <strain evidence="3">s-11</strain>
    </source>
</reference>
<proteinExistence type="predicted"/>
<evidence type="ECO:0000259" key="1">
    <source>
        <dbReference type="Pfam" id="PF07110"/>
    </source>
</evidence>
<dbReference type="RefSeq" id="WP_160173799.1">
    <property type="nucleotide sequence ID" value="NZ_JACEIP010000011.1"/>
</dbReference>
<dbReference type="Gene3D" id="3.30.70.100">
    <property type="match status" value="1"/>
</dbReference>
<protein>
    <submittedName>
        <fullName evidence="2">EthD family reductase</fullName>
    </submittedName>
</protein>
<sequence>MYKVIGLYKKTEKEEEFINHLTNNIIPQALKIPGIIKVDITHLVPSPSSPSDINEYNDYFLMCEIYFASSDALQQVLESEQGKAIAEVWVGSASSFLTTYVGKEESYTASLFTRYQT</sequence>
<evidence type="ECO:0000313" key="2">
    <source>
        <dbReference type="EMBL" id="MBA4543020.1"/>
    </source>
</evidence>
<dbReference type="NCBIfam" id="TIGR02118">
    <property type="entry name" value="EthD family reductase"/>
    <property type="match status" value="1"/>
</dbReference>
<evidence type="ECO:0000313" key="3">
    <source>
        <dbReference type="Proteomes" id="UP000530514"/>
    </source>
</evidence>
<dbReference type="Pfam" id="PF07110">
    <property type="entry name" value="EthD"/>
    <property type="match status" value="1"/>
</dbReference>
<gene>
    <name evidence="2" type="ORF">H1164_08900</name>
</gene>
<organism evidence="2 3">
    <name type="scientific">Thermoactinomyces daqus</name>
    <dbReference type="NCBI Taxonomy" id="1329516"/>
    <lineage>
        <taxon>Bacteria</taxon>
        <taxon>Bacillati</taxon>
        <taxon>Bacillota</taxon>
        <taxon>Bacilli</taxon>
        <taxon>Bacillales</taxon>
        <taxon>Thermoactinomycetaceae</taxon>
        <taxon>Thermoactinomyces</taxon>
    </lineage>
</organism>
<dbReference type="InterPro" id="IPR009799">
    <property type="entry name" value="EthD_dom"/>
</dbReference>
<dbReference type="EMBL" id="JACEIP010000011">
    <property type="protein sequence ID" value="MBA4543020.1"/>
    <property type="molecule type" value="Genomic_DNA"/>
</dbReference>
<dbReference type="GO" id="GO:0016491">
    <property type="term" value="F:oxidoreductase activity"/>
    <property type="evidence" value="ECO:0007669"/>
    <property type="project" value="InterPro"/>
</dbReference>
<keyword evidence="3" id="KW-1185">Reference proteome</keyword>
<dbReference type="Proteomes" id="UP000530514">
    <property type="component" value="Unassembled WGS sequence"/>
</dbReference>
<dbReference type="AlphaFoldDB" id="A0A7W1XAG4"/>